<dbReference type="Proteomes" id="UP000549913">
    <property type="component" value="Unassembled WGS sequence"/>
</dbReference>
<comment type="caution">
    <text evidence="2">The sequence shown here is derived from an EMBL/GenBank/DDBJ whole genome shotgun (WGS) entry which is preliminary data.</text>
</comment>
<reference evidence="2 3" key="1">
    <citation type="submission" date="2020-07" db="EMBL/GenBank/DDBJ databases">
        <title>Sequencing the genomes of 1000 actinobacteria strains.</title>
        <authorList>
            <person name="Klenk H.-P."/>
        </authorList>
    </citation>
    <scope>NUCLEOTIDE SEQUENCE [LARGE SCALE GENOMIC DNA]</scope>
    <source>
        <strain evidence="2 3">DSM 26474</strain>
    </source>
</reference>
<dbReference type="AlphaFoldDB" id="A0A852SN03"/>
<dbReference type="EMBL" id="JACCBM010000001">
    <property type="protein sequence ID" value="NYD70202.1"/>
    <property type="molecule type" value="Genomic_DNA"/>
</dbReference>
<feature type="region of interest" description="Disordered" evidence="1">
    <location>
        <begin position="1"/>
        <end position="32"/>
    </location>
</feature>
<sequence>MRPGLAATRMGAGPGGAGCQSAEDVAEANCAS</sequence>
<accession>A0A852SN03</accession>
<keyword evidence="3" id="KW-1185">Reference proteome</keyword>
<evidence type="ECO:0000313" key="3">
    <source>
        <dbReference type="Proteomes" id="UP000549913"/>
    </source>
</evidence>
<protein>
    <submittedName>
        <fullName evidence="2">Uncharacterized protein</fullName>
    </submittedName>
</protein>
<name>A0A852SN03_9MICO</name>
<gene>
    <name evidence="2" type="ORF">BJ984_001360</name>
</gene>
<evidence type="ECO:0000256" key="1">
    <source>
        <dbReference type="SAM" id="MobiDB-lite"/>
    </source>
</evidence>
<evidence type="ECO:0000313" key="2">
    <source>
        <dbReference type="EMBL" id="NYD70202.1"/>
    </source>
</evidence>
<proteinExistence type="predicted"/>
<organism evidence="2 3">
    <name type="scientific">Herbiconiux flava</name>
    <dbReference type="NCBI Taxonomy" id="881268"/>
    <lineage>
        <taxon>Bacteria</taxon>
        <taxon>Bacillati</taxon>
        <taxon>Actinomycetota</taxon>
        <taxon>Actinomycetes</taxon>
        <taxon>Micrococcales</taxon>
        <taxon>Microbacteriaceae</taxon>
        <taxon>Herbiconiux</taxon>
    </lineage>
</organism>